<accession>A0ABP0PLL2</accession>
<feature type="region of interest" description="Disordered" evidence="2">
    <location>
        <begin position="970"/>
        <end position="1061"/>
    </location>
</feature>
<reference evidence="3 4" key="1">
    <citation type="submission" date="2024-02" db="EMBL/GenBank/DDBJ databases">
        <authorList>
            <person name="Chen Y."/>
            <person name="Shah S."/>
            <person name="Dougan E. K."/>
            <person name="Thang M."/>
            <person name="Chan C."/>
        </authorList>
    </citation>
    <scope>NUCLEOTIDE SEQUENCE [LARGE SCALE GENOMIC DNA]</scope>
</reference>
<feature type="coiled-coil region" evidence="1">
    <location>
        <begin position="794"/>
        <end position="825"/>
    </location>
</feature>
<sequence length="1081" mass="124732">MLNLKAARELAAKELGTSPRREDSTGRSAKRSAAGSVSPRHRDDALVLRAQFSVGDRVEYRSDTHRQWLPGTVQRIRENGTIYDLDVKKGAQASKLRRALDDPLDREVTARPFRAEPVTAVYRPEPSASSPRESKEPRRPRDLSTERRSPRDRRSEDPLERAMEKTEVQVRPYLDGIRAPAVHDEDEMRKKDGAVVGWAANAGREMASRAGAVTVRRMVQTTKLLLQNLETALMLRAGFLANCYHRWHLEVQFAKLDAHHREELEQHHDAWAAHFKNHQLSFEEELAKHARHQMTAKEKRQQQAMLIVDQWAEGDRKGLLRRVFRSWSQYAIQERYLKRAAANVHMAVFGWVEGKSKGLKHSCFLSWHHQAQSESLVRQKEAELASAKGSFEKDKAAQDAAFMRKLQEIESKRRDNTSGVEAVLASWAKGKSKGSMALVWKHWITWSKDRARRDRRHEGIQLQLRRWAEGDRRGLVHGVWLRWRHEAQQRRTALQAQKAVESEAKKLEKLLDDERRRAAALEKQNAMSAEQRKEAAKRLMQYVAAKWEYGDKKGTLKGIMKGWCSYVLDAKRHSRRRQGVHDAVLKSLLGEARGSAKLALMNWHSLTKDEKRMRQMEDVERKANERLDNFMKDKDAEHEKMLQKAYNSVDAIKARAHHATQMVLRRWMGGDRKGILSQFFQDWQEYVKVKMHSAAQKQSVKDSVMRFIEGDQRGSMHSCYLGWMNYVKFELKHHRLAQQQQKKLEDLEMQMSKMQQKREHQMMRCAEAFAGKGSVLKGMVLRQWHEQSVGENAKMEAERERLVHLKELETQKQQAEELRKERIARALDGMGCRRTRVVLTEFFSGWAAVYDKAKLDQMYRLEHNEQMLKYSQFMLGQKFRKDAKALQAEVFSAWHIHGRFEAHEAHHETLQERLAHANSDIQQLEHHCADLQDELQMYYQQIRDITNTLQKELQTKEELASELRDAYEKLRTAKAPPGGDTGRSAGSEPRPRAPGAATPRSQRTPRDREPLGIRYQDGGTAATAPVSALGPNKREASAMSSASTAPTLPRRIPRGEDSPSKCDWRAAVQRMNEEGLVHLDS</sequence>
<feature type="compositionally biased region" description="Basic and acidic residues" evidence="2">
    <location>
        <begin position="1"/>
        <end position="12"/>
    </location>
</feature>
<keyword evidence="4" id="KW-1185">Reference proteome</keyword>
<name>A0ABP0PLL2_9DINO</name>
<evidence type="ECO:0000256" key="2">
    <source>
        <dbReference type="SAM" id="MobiDB-lite"/>
    </source>
</evidence>
<gene>
    <name evidence="3" type="ORF">CCMP2556_LOCUS37816</name>
</gene>
<feature type="region of interest" description="Disordered" evidence="2">
    <location>
        <begin position="107"/>
        <end position="164"/>
    </location>
</feature>
<dbReference type="EMBL" id="CAXAMN010023317">
    <property type="protein sequence ID" value="CAK9076739.1"/>
    <property type="molecule type" value="Genomic_DNA"/>
</dbReference>
<keyword evidence="1" id="KW-0175">Coiled coil</keyword>
<feature type="coiled-coil region" evidence="1">
    <location>
        <begin position="493"/>
        <end position="539"/>
    </location>
</feature>
<evidence type="ECO:0000256" key="1">
    <source>
        <dbReference type="SAM" id="Coils"/>
    </source>
</evidence>
<dbReference type="Proteomes" id="UP001642484">
    <property type="component" value="Unassembled WGS sequence"/>
</dbReference>
<organism evidence="3 4">
    <name type="scientific">Durusdinium trenchii</name>
    <dbReference type="NCBI Taxonomy" id="1381693"/>
    <lineage>
        <taxon>Eukaryota</taxon>
        <taxon>Sar</taxon>
        <taxon>Alveolata</taxon>
        <taxon>Dinophyceae</taxon>
        <taxon>Suessiales</taxon>
        <taxon>Symbiodiniaceae</taxon>
        <taxon>Durusdinium</taxon>
    </lineage>
</organism>
<feature type="coiled-coil region" evidence="1">
    <location>
        <begin position="606"/>
        <end position="633"/>
    </location>
</feature>
<feature type="region of interest" description="Disordered" evidence="2">
    <location>
        <begin position="1"/>
        <end position="43"/>
    </location>
</feature>
<evidence type="ECO:0000313" key="4">
    <source>
        <dbReference type="Proteomes" id="UP001642484"/>
    </source>
</evidence>
<evidence type="ECO:0008006" key="5">
    <source>
        <dbReference type="Google" id="ProtNLM"/>
    </source>
</evidence>
<proteinExistence type="predicted"/>
<feature type="compositionally biased region" description="Basic and acidic residues" evidence="2">
    <location>
        <begin position="132"/>
        <end position="164"/>
    </location>
</feature>
<feature type="coiled-coil region" evidence="1">
    <location>
        <begin position="737"/>
        <end position="764"/>
    </location>
</feature>
<evidence type="ECO:0000313" key="3">
    <source>
        <dbReference type="EMBL" id="CAK9076739.1"/>
    </source>
</evidence>
<protein>
    <recommendedName>
        <fullName evidence="5">Sfi1 spindle body domain-containing protein</fullName>
    </recommendedName>
</protein>
<comment type="caution">
    <text evidence="3">The sequence shown here is derived from an EMBL/GenBank/DDBJ whole genome shotgun (WGS) entry which is preliminary data.</text>
</comment>